<accession>V5SFK4</accession>
<dbReference type="InterPro" id="IPR005273">
    <property type="entry name" value="Ura-DNA_glyco_family4"/>
</dbReference>
<dbReference type="Pfam" id="PF03167">
    <property type="entry name" value="UDG"/>
    <property type="match status" value="1"/>
</dbReference>
<sequence length="477" mass="52387">MGVTPVTLGEGADLDGFRRAVRRLIAEARPPDAVVWQTDGTPSLFDGNRGEAGADAPPISLPRAAADLIRLVVCHRDPERYALLYACVWRLLHGEGALLDIASDPLVARLALMEKSVRRDLHKMHAFLRFRRVTDDEDERYVAWFEPEHDILEETADFFVDRFRRMTWSILTPTGSLHWDRETLTVGPPGEKSALPATGAVEAGWSTYYASTFNPARANPSAMLREMPKKYWANMPETNLIPDLLRAAGSRVETLMSNAPAPSRKKDPAKAVARMREDHVRTLADLNAVIAAAEPFVTGGTRAVLGEGPLKPSLAFVGEQPGDQEDVQGRPFVGPAGQILARAMAEAGIDRDACYLTNAVKHFKFEPRGKRRLHKSPTAGEVRHYRWWLDKELDLVAPKLIVALGATAVQALTGKALPIIKTRGPFDFNGRAGFVTVHPSYLLRVPDEAAKREAYAAFVEDLAAAAALARNPTARSA</sequence>
<evidence type="ECO:0000256" key="2">
    <source>
        <dbReference type="ARBA" id="ARBA00019403"/>
    </source>
</evidence>
<reference evidence="11 12" key="1">
    <citation type="journal article" date="2014" name="Genome Announc.">
        <title>Complete Genome Sequence of Hyphomicrobium nitrativorans Strain NL23, a Denitrifying Bacterium Isolated from Biofilm of a Methanol-Fed Denitrification System Treating Seawater at the Montreal Biodome.</title>
        <authorList>
            <person name="Martineau C."/>
            <person name="Villeneuve C."/>
            <person name="Mauffrey F."/>
            <person name="Villemur R."/>
        </authorList>
    </citation>
    <scope>NUCLEOTIDE SEQUENCE [LARGE SCALE GENOMIC DNA]</scope>
    <source>
        <strain evidence="11">NL23</strain>
    </source>
</reference>
<keyword evidence="9" id="KW-0234">DNA repair</keyword>
<dbReference type="STRING" id="1029756.W911_10640"/>
<dbReference type="Pfam" id="PF13566">
    <property type="entry name" value="DUF4130"/>
    <property type="match status" value="1"/>
</dbReference>
<dbReference type="AlphaFoldDB" id="V5SFK4"/>
<dbReference type="NCBIfam" id="TIGR03915">
    <property type="entry name" value="SAM_7_link_chp"/>
    <property type="match status" value="1"/>
</dbReference>
<dbReference type="PANTHER" id="PTHR33693">
    <property type="entry name" value="TYPE-5 URACIL-DNA GLYCOSYLASE"/>
    <property type="match status" value="1"/>
</dbReference>
<dbReference type="PATRIC" id="fig|1029756.8.peg.2213"/>
<dbReference type="InterPro" id="IPR005122">
    <property type="entry name" value="Uracil-DNA_glycosylase-like"/>
</dbReference>
<keyword evidence="7" id="KW-0408">Iron</keyword>
<dbReference type="Gene3D" id="3.40.470.10">
    <property type="entry name" value="Uracil-DNA glycosylase-like domain"/>
    <property type="match status" value="1"/>
</dbReference>
<evidence type="ECO:0000256" key="1">
    <source>
        <dbReference type="ARBA" id="ARBA00006521"/>
    </source>
</evidence>
<dbReference type="InterPro" id="IPR023875">
    <property type="entry name" value="DNA_repair_put"/>
</dbReference>
<dbReference type="NCBIfam" id="TIGR03914">
    <property type="entry name" value="UDG_fam_dom"/>
    <property type="match status" value="1"/>
</dbReference>
<evidence type="ECO:0000313" key="12">
    <source>
        <dbReference type="Proteomes" id="UP000018542"/>
    </source>
</evidence>
<feature type="domain" description="Uracil-DNA glycosylase-like" evidence="10">
    <location>
        <begin position="305"/>
        <end position="463"/>
    </location>
</feature>
<keyword evidence="3" id="KW-0004">4Fe-4S</keyword>
<comment type="similarity">
    <text evidence="1">Belongs to the uracil-DNA glycosylase (UDG) superfamily. Type 4 (UDGa) family.</text>
</comment>
<dbReference type="SMART" id="SM00987">
    <property type="entry name" value="UreE_C"/>
    <property type="match status" value="1"/>
</dbReference>
<evidence type="ECO:0000256" key="8">
    <source>
        <dbReference type="ARBA" id="ARBA00023014"/>
    </source>
</evidence>
<evidence type="ECO:0000256" key="7">
    <source>
        <dbReference type="ARBA" id="ARBA00023004"/>
    </source>
</evidence>
<dbReference type="Proteomes" id="UP000018542">
    <property type="component" value="Chromosome"/>
</dbReference>
<dbReference type="PANTHER" id="PTHR33693:SF9">
    <property type="entry name" value="TYPE-4 URACIL-DNA GLYCOSYLASE"/>
    <property type="match status" value="1"/>
</dbReference>
<name>V5SFK4_9HYPH</name>
<keyword evidence="8" id="KW-0411">Iron-sulfur</keyword>
<evidence type="ECO:0000256" key="6">
    <source>
        <dbReference type="ARBA" id="ARBA00022801"/>
    </source>
</evidence>
<dbReference type="InterPro" id="IPR025404">
    <property type="entry name" value="DUF4130"/>
</dbReference>
<keyword evidence="5" id="KW-0227">DNA damage</keyword>
<dbReference type="GO" id="GO:0046872">
    <property type="term" value="F:metal ion binding"/>
    <property type="evidence" value="ECO:0007669"/>
    <property type="project" value="UniProtKB-KW"/>
</dbReference>
<gene>
    <name evidence="11" type="ORF">W911_10640</name>
</gene>
<dbReference type="CDD" id="cd10030">
    <property type="entry name" value="UDG-F4_TTUDGA_SPO1dp_like"/>
    <property type="match status" value="1"/>
</dbReference>
<organism evidence="11 12">
    <name type="scientific">Hyphomicrobium nitrativorans NL23</name>
    <dbReference type="NCBI Taxonomy" id="1029756"/>
    <lineage>
        <taxon>Bacteria</taxon>
        <taxon>Pseudomonadati</taxon>
        <taxon>Pseudomonadota</taxon>
        <taxon>Alphaproteobacteria</taxon>
        <taxon>Hyphomicrobiales</taxon>
        <taxon>Hyphomicrobiaceae</taxon>
        <taxon>Hyphomicrobium</taxon>
    </lineage>
</organism>
<proteinExistence type="inferred from homology"/>
<dbReference type="EMBL" id="CP006912">
    <property type="protein sequence ID" value="AHB48749.1"/>
    <property type="molecule type" value="Genomic_DNA"/>
</dbReference>
<evidence type="ECO:0000256" key="5">
    <source>
        <dbReference type="ARBA" id="ARBA00022763"/>
    </source>
</evidence>
<dbReference type="HOGENOM" id="CLU_046101_1_0_5"/>
<keyword evidence="4" id="KW-0479">Metal-binding</keyword>
<dbReference type="OrthoDB" id="5290748at2"/>
<keyword evidence="12" id="KW-1185">Reference proteome</keyword>
<dbReference type="InterPro" id="IPR051536">
    <property type="entry name" value="UDG_Type-4/5"/>
</dbReference>
<dbReference type="InterPro" id="IPR036895">
    <property type="entry name" value="Uracil-DNA_glycosylase-like_sf"/>
</dbReference>
<dbReference type="GO" id="GO:0097506">
    <property type="term" value="F:deaminated base DNA N-glycosylase activity"/>
    <property type="evidence" value="ECO:0007669"/>
    <property type="project" value="UniProtKB-ARBA"/>
</dbReference>
<dbReference type="KEGG" id="hni:W911_10640"/>
<dbReference type="SMART" id="SM00986">
    <property type="entry name" value="UDG"/>
    <property type="match status" value="1"/>
</dbReference>
<evidence type="ECO:0000259" key="10">
    <source>
        <dbReference type="SMART" id="SM00986"/>
    </source>
</evidence>
<dbReference type="GO" id="GO:0051539">
    <property type="term" value="F:4 iron, 4 sulfur cluster binding"/>
    <property type="evidence" value="ECO:0007669"/>
    <property type="project" value="UniProtKB-KW"/>
</dbReference>
<evidence type="ECO:0000313" key="11">
    <source>
        <dbReference type="EMBL" id="AHB48749.1"/>
    </source>
</evidence>
<evidence type="ECO:0000256" key="4">
    <source>
        <dbReference type="ARBA" id="ARBA00022723"/>
    </source>
</evidence>
<protein>
    <recommendedName>
        <fullName evidence="2">Type-4 uracil-DNA glycosylase</fullName>
    </recommendedName>
</protein>
<evidence type="ECO:0000256" key="9">
    <source>
        <dbReference type="ARBA" id="ARBA00023204"/>
    </source>
</evidence>
<keyword evidence="6" id="KW-0378">Hydrolase</keyword>
<dbReference type="GO" id="GO:0006281">
    <property type="term" value="P:DNA repair"/>
    <property type="evidence" value="ECO:0007669"/>
    <property type="project" value="UniProtKB-KW"/>
</dbReference>
<evidence type="ECO:0000256" key="3">
    <source>
        <dbReference type="ARBA" id="ARBA00022485"/>
    </source>
</evidence>
<dbReference type="RefSeq" id="WP_023787481.1">
    <property type="nucleotide sequence ID" value="NC_022997.1"/>
</dbReference>
<dbReference type="SUPFAM" id="SSF52141">
    <property type="entry name" value="Uracil-DNA glycosylase-like"/>
    <property type="match status" value="1"/>
</dbReference>